<dbReference type="Pfam" id="PF13356">
    <property type="entry name" value="Arm-DNA-bind_3"/>
    <property type="match status" value="1"/>
</dbReference>
<dbReference type="InterPro" id="IPR050808">
    <property type="entry name" value="Phage_Integrase"/>
</dbReference>
<proteinExistence type="inferred from homology"/>
<evidence type="ECO:0000256" key="2">
    <source>
        <dbReference type="ARBA" id="ARBA00022908"/>
    </source>
</evidence>
<evidence type="ECO:0000256" key="3">
    <source>
        <dbReference type="ARBA" id="ARBA00023125"/>
    </source>
</evidence>
<dbReference type="Gene3D" id="1.10.150.130">
    <property type="match status" value="1"/>
</dbReference>
<gene>
    <name evidence="6" type="ORF">NKI27_09300</name>
</gene>
<dbReference type="InterPro" id="IPR038488">
    <property type="entry name" value="Integrase_DNA-bd_sf"/>
</dbReference>
<dbReference type="SUPFAM" id="SSF56349">
    <property type="entry name" value="DNA breaking-rejoining enzymes"/>
    <property type="match status" value="1"/>
</dbReference>
<dbReference type="PANTHER" id="PTHR30629">
    <property type="entry name" value="PROPHAGE INTEGRASE"/>
    <property type="match status" value="1"/>
</dbReference>
<keyword evidence="3" id="KW-0238">DNA-binding</keyword>
<dbReference type="CDD" id="cd00801">
    <property type="entry name" value="INT_P4_C"/>
    <property type="match status" value="1"/>
</dbReference>
<dbReference type="Pfam" id="PF00589">
    <property type="entry name" value="Phage_integrase"/>
    <property type="match status" value="1"/>
</dbReference>
<dbReference type="EMBL" id="CP100390">
    <property type="protein sequence ID" value="UZE97908.1"/>
    <property type="molecule type" value="Genomic_DNA"/>
</dbReference>
<evidence type="ECO:0000256" key="1">
    <source>
        <dbReference type="ARBA" id="ARBA00008857"/>
    </source>
</evidence>
<dbReference type="InterPro" id="IPR010998">
    <property type="entry name" value="Integrase_recombinase_N"/>
</dbReference>
<dbReference type="InterPro" id="IPR025166">
    <property type="entry name" value="Integrase_DNA_bind_dom"/>
</dbReference>
<dbReference type="RefSeq" id="WP_265049382.1">
    <property type="nucleotide sequence ID" value="NZ_CP100390.1"/>
</dbReference>
<dbReference type="Proteomes" id="UP001163739">
    <property type="component" value="Chromosome"/>
</dbReference>
<comment type="similarity">
    <text evidence="1">Belongs to the 'phage' integrase family.</text>
</comment>
<organism evidence="6 7">
    <name type="scientific">Alkalimarinus alittae</name>
    <dbReference type="NCBI Taxonomy" id="2961619"/>
    <lineage>
        <taxon>Bacteria</taxon>
        <taxon>Pseudomonadati</taxon>
        <taxon>Pseudomonadota</taxon>
        <taxon>Gammaproteobacteria</taxon>
        <taxon>Alteromonadales</taxon>
        <taxon>Alteromonadaceae</taxon>
        <taxon>Alkalimarinus</taxon>
    </lineage>
</organism>
<keyword evidence="4" id="KW-0233">DNA recombination</keyword>
<evidence type="ECO:0000313" key="6">
    <source>
        <dbReference type="EMBL" id="UZE97908.1"/>
    </source>
</evidence>
<dbReference type="PANTHER" id="PTHR30629:SF2">
    <property type="entry name" value="PROPHAGE INTEGRASE INTS-RELATED"/>
    <property type="match status" value="1"/>
</dbReference>
<dbReference type="InterPro" id="IPR011010">
    <property type="entry name" value="DNA_brk_join_enz"/>
</dbReference>
<keyword evidence="2" id="KW-0229">DNA integration</keyword>
<dbReference type="Gene3D" id="3.30.160.390">
    <property type="entry name" value="Integrase, DNA-binding domain"/>
    <property type="match status" value="1"/>
</dbReference>
<accession>A0ABY6N720</accession>
<evidence type="ECO:0000259" key="5">
    <source>
        <dbReference type="PROSITE" id="PS51898"/>
    </source>
</evidence>
<sequence>MTRRTIPSRLTDATIRNAQDKGKKYKLYDGGGLFLEVSKTKIDGKNIKRWKMRYKFAEKERCITIGPYLPNNKGVSLLEAREAALEAKAMLLRGVNPSLRIGNKGNASTDSKFKSVAKAWHENELEKWKTGHAADIWDSLEKDVFPTFGDVPIHEISTQDCLIILQKIEKRGALETCKKIKQRMSCIFDHGIIFDFIKSNPVGPLRKFGKKRKTKGYKAIAVSELSSYLNAVETSIRIEELTRLALQLSVETFGRSAEVREGTWSEIDFEKKLWHIPKERMKNNLDFVIPLSDAAIAILTRLRDINGRRELIFASTINPKKPISEGTLNAAIRRLGFDGTTHGFRKIACTTLYEVGYPHPAIERQLSHVEKNKIVGIYNKAKYLNKRTEFMSWWSEYLADVRLGKREPIEYVID</sequence>
<evidence type="ECO:0000313" key="7">
    <source>
        <dbReference type="Proteomes" id="UP001163739"/>
    </source>
</evidence>
<dbReference type="Gene3D" id="1.10.443.10">
    <property type="entry name" value="Intergrase catalytic core"/>
    <property type="match status" value="1"/>
</dbReference>
<dbReference type="InterPro" id="IPR053876">
    <property type="entry name" value="Phage_int_M"/>
</dbReference>
<feature type="domain" description="Tyr recombinase" evidence="5">
    <location>
        <begin position="215"/>
        <end position="391"/>
    </location>
</feature>
<evidence type="ECO:0000256" key="4">
    <source>
        <dbReference type="ARBA" id="ARBA00023172"/>
    </source>
</evidence>
<dbReference type="InterPro" id="IPR002104">
    <property type="entry name" value="Integrase_catalytic"/>
</dbReference>
<reference evidence="6" key="1">
    <citation type="submission" date="2022-06" db="EMBL/GenBank/DDBJ databases">
        <title>Alkalimarinus sp. nov., isolated from gut of a Alitta virens.</title>
        <authorList>
            <person name="Yang A.I."/>
            <person name="Shin N.-R."/>
        </authorList>
    </citation>
    <scope>NUCLEOTIDE SEQUENCE</scope>
    <source>
        <strain evidence="6">A2M4</strain>
    </source>
</reference>
<dbReference type="Pfam" id="PF22022">
    <property type="entry name" value="Phage_int_M"/>
    <property type="match status" value="1"/>
</dbReference>
<protein>
    <submittedName>
        <fullName evidence="6">Tyrosine-type recombinase/integrase</fullName>
    </submittedName>
</protein>
<keyword evidence="7" id="KW-1185">Reference proteome</keyword>
<name>A0ABY6N720_9ALTE</name>
<dbReference type="PROSITE" id="PS51898">
    <property type="entry name" value="TYR_RECOMBINASE"/>
    <property type="match status" value="1"/>
</dbReference>
<dbReference type="InterPro" id="IPR013762">
    <property type="entry name" value="Integrase-like_cat_sf"/>
</dbReference>